<evidence type="ECO:0000256" key="1">
    <source>
        <dbReference type="SAM" id="SignalP"/>
    </source>
</evidence>
<dbReference type="Proteomes" id="UP000050863">
    <property type="component" value="Unassembled WGS sequence"/>
</dbReference>
<proteinExistence type="predicted"/>
<dbReference type="STRING" id="280332.CQ12_13985"/>
<name>A0A0R3LY65_9BRAD</name>
<dbReference type="EMBL" id="LLXZ01000071">
    <property type="protein sequence ID" value="KRR09590.1"/>
    <property type="molecule type" value="Genomic_DNA"/>
</dbReference>
<organism evidence="2 3">
    <name type="scientific">Bradyrhizobium jicamae</name>
    <dbReference type="NCBI Taxonomy" id="280332"/>
    <lineage>
        <taxon>Bacteria</taxon>
        <taxon>Pseudomonadati</taxon>
        <taxon>Pseudomonadota</taxon>
        <taxon>Alphaproteobacteria</taxon>
        <taxon>Hyphomicrobiales</taxon>
        <taxon>Nitrobacteraceae</taxon>
        <taxon>Bradyrhizobium</taxon>
    </lineage>
</organism>
<comment type="caution">
    <text evidence="2">The sequence shown here is derived from an EMBL/GenBank/DDBJ whole genome shotgun (WGS) entry which is preliminary data.</text>
</comment>
<sequence>MSGSSLRTAVFLFACLASVSPASAAGPGSTFKHLSDETFTSPDGQMRVEQYSRERGNDVLHQFWIFDQKQQAALLNPGEGADLAGYRAGFRFTPDSQWLVRMQKLGAGYQTLLLYRRDGDRFSPATTKPLGDLAWDYLFGLPVSKGMLRPVNHAQVHLLKGLDENYAWLGQRWPDSRYLVLSLSFDIQGQKKPSPWVEGWRCVYDMKTGKFTVPPDFADHNAKAVKRRDQASR</sequence>
<feature type="signal peptide" evidence="1">
    <location>
        <begin position="1"/>
        <end position="24"/>
    </location>
</feature>
<gene>
    <name evidence="2" type="ORF">CQ12_13985</name>
</gene>
<reference evidence="2 3" key="1">
    <citation type="submission" date="2014-03" db="EMBL/GenBank/DDBJ databases">
        <title>Bradyrhizobium valentinum sp. nov., isolated from effective nodules of Lupinus mariae-josephae, a lupine endemic of basic-lime soils in Eastern Spain.</title>
        <authorList>
            <person name="Duran D."/>
            <person name="Rey L."/>
            <person name="Navarro A."/>
            <person name="Busquets A."/>
            <person name="Imperial J."/>
            <person name="Ruiz-Argueso T."/>
        </authorList>
    </citation>
    <scope>NUCLEOTIDE SEQUENCE [LARGE SCALE GENOMIC DNA]</scope>
    <source>
        <strain evidence="2 3">PAC68</strain>
    </source>
</reference>
<keyword evidence="3" id="KW-1185">Reference proteome</keyword>
<evidence type="ECO:0000313" key="2">
    <source>
        <dbReference type="EMBL" id="KRR09590.1"/>
    </source>
</evidence>
<evidence type="ECO:0000313" key="3">
    <source>
        <dbReference type="Proteomes" id="UP000050863"/>
    </source>
</evidence>
<dbReference type="RefSeq" id="WP_057835455.1">
    <property type="nucleotide sequence ID" value="NZ_LLXZ01000071.1"/>
</dbReference>
<feature type="chain" id="PRO_5006443474" description="Outer membrane lipoprotein-sorting protein" evidence="1">
    <location>
        <begin position="25"/>
        <end position="233"/>
    </location>
</feature>
<evidence type="ECO:0008006" key="4">
    <source>
        <dbReference type="Google" id="ProtNLM"/>
    </source>
</evidence>
<protein>
    <recommendedName>
        <fullName evidence="4">Outer membrane lipoprotein-sorting protein</fullName>
    </recommendedName>
</protein>
<dbReference type="OrthoDB" id="8210647at2"/>
<keyword evidence="1" id="KW-0732">Signal</keyword>
<accession>A0A0R3LY65</accession>
<dbReference type="AlphaFoldDB" id="A0A0R3LY65"/>